<gene>
    <name evidence="2" type="ORF">GCM10009765_67570</name>
</gene>
<evidence type="ECO:0000313" key="2">
    <source>
        <dbReference type="EMBL" id="GAA1708533.1"/>
    </source>
</evidence>
<sequence length="50" mass="5161">MCTADHGQSSCPQGPDPEGKPGEPAASLQQTAQKLADKLLQSRPAAPSRC</sequence>
<keyword evidence="3" id="KW-1185">Reference proteome</keyword>
<reference evidence="3" key="1">
    <citation type="journal article" date="2019" name="Int. J. Syst. Evol. Microbiol.">
        <title>The Global Catalogue of Microorganisms (GCM) 10K type strain sequencing project: providing services to taxonomists for standard genome sequencing and annotation.</title>
        <authorList>
            <consortium name="The Broad Institute Genomics Platform"/>
            <consortium name="The Broad Institute Genome Sequencing Center for Infectious Disease"/>
            <person name="Wu L."/>
            <person name="Ma J."/>
        </authorList>
    </citation>
    <scope>NUCLEOTIDE SEQUENCE [LARGE SCALE GENOMIC DNA]</scope>
    <source>
        <strain evidence="3">JCM 14718</strain>
    </source>
</reference>
<evidence type="ECO:0000256" key="1">
    <source>
        <dbReference type="SAM" id="MobiDB-lite"/>
    </source>
</evidence>
<feature type="compositionally biased region" description="Polar residues" evidence="1">
    <location>
        <begin position="1"/>
        <end position="12"/>
    </location>
</feature>
<dbReference type="RefSeq" id="WP_163572406.1">
    <property type="nucleotide sequence ID" value="NZ_BAAANY010000032.1"/>
</dbReference>
<evidence type="ECO:0000313" key="3">
    <source>
        <dbReference type="Proteomes" id="UP001500618"/>
    </source>
</evidence>
<name>A0ABP4UT28_9ACTN</name>
<accession>A0ABP4UT28</accession>
<protein>
    <submittedName>
        <fullName evidence="2">Uncharacterized protein</fullName>
    </submittedName>
</protein>
<dbReference type="Proteomes" id="UP001500618">
    <property type="component" value="Unassembled WGS sequence"/>
</dbReference>
<comment type="caution">
    <text evidence="2">The sequence shown here is derived from an EMBL/GenBank/DDBJ whole genome shotgun (WGS) entry which is preliminary data.</text>
</comment>
<proteinExistence type="predicted"/>
<organism evidence="2 3">
    <name type="scientific">Fodinicola feengrottensis</name>
    <dbReference type="NCBI Taxonomy" id="435914"/>
    <lineage>
        <taxon>Bacteria</taxon>
        <taxon>Bacillati</taxon>
        <taxon>Actinomycetota</taxon>
        <taxon>Actinomycetes</taxon>
        <taxon>Mycobacteriales</taxon>
        <taxon>Fodinicola</taxon>
    </lineage>
</organism>
<dbReference type="EMBL" id="BAAANY010000032">
    <property type="protein sequence ID" value="GAA1708533.1"/>
    <property type="molecule type" value="Genomic_DNA"/>
</dbReference>
<feature type="region of interest" description="Disordered" evidence="1">
    <location>
        <begin position="1"/>
        <end position="50"/>
    </location>
</feature>